<name>A0ABW1KWR0_9PROT</name>
<dbReference type="Proteomes" id="UP001596116">
    <property type="component" value="Unassembled WGS sequence"/>
</dbReference>
<comment type="caution">
    <text evidence="3">The sequence shown here is derived from an EMBL/GenBank/DDBJ whole genome shotgun (WGS) entry which is preliminary data.</text>
</comment>
<evidence type="ECO:0000313" key="4">
    <source>
        <dbReference type="Proteomes" id="UP001596116"/>
    </source>
</evidence>
<accession>A0ABW1KWR0</accession>
<feature type="chain" id="PRO_5045417981" evidence="2">
    <location>
        <begin position="28"/>
        <end position="258"/>
    </location>
</feature>
<protein>
    <submittedName>
        <fullName evidence="3">Uncharacterized protein</fullName>
    </submittedName>
</protein>
<feature type="compositionally biased region" description="Basic and acidic residues" evidence="1">
    <location>
        <begin position="122"/>
        <end position="148"/>
    </location>
</feature>
<gene>
    <name evidence="3" type="ORF">ACFMB1_13370</name>
</gene>
<feature type="compositionally biased region" description="Low complexity" evidence="1">
    <location>
        <begin position="154"/>
        <end position="168"/>
    </location>
</feature>
<dbReference type="PROSITE" id="PS51257">
    <property type="entry name" value="PROKAR_LIPOPROTEIN"/>
    <property type="match status" value="1"/>
</dbReference>
<evidence type="ECO:0000313" key="3">
    <source>
        <dbReference type="EMBL" id="MFC6036541.1"/>
    </source>
</evidence>
<sequence length="258" mass="28651">MKFIKIALASAALFLVAGCVTYPYQSAFDTCDAEAGACYRYCEEVSYSDRDYASCHADCEVGANRCFAESYDRYSYSGASYAPSWPWYGRYGAWGPSSGYYFDFSYWSGSGRYYDPYYQDRHRYNGRRGRDRDRDYPRGRDRDGKDGKPGGGAYAPPSGSPAAQNPNRPRQPPNGKPRGPGETPYTQTEKRRAPPLQRKQAVPQSSAPAQAAPTQSAPVQSAPPAASPRQQQPVRSNPPSKSRHKSGSPRSKEQPQDY</sequence>
<organism evidence="3 4">
    <name type="scientific">Hyphococcus aureus</name>
    <dbReference type="NCBI Taxonomy" id="2666033"/>
    <lineage>
        <taxon>Bacteria</taxon>
        <taxon>Pseudomonadati</taxon>
        <taxon>Pseudomonadota</taxon>
        <taxon>Alphaproteobacteria</taxon>
        <taxon>Parvularculales</taxon>
        <taxon>Parvularculaceae</taxon>
        <taxon>Hyphococcus</taxon>
    </lineage>
</organism>
<keyword evidence="2" id="KW-0732">Signal</keyword>
<feature type="compositionally biased region" description="Low complexity" evidence="1">
    <location>
        <begin position="200"/>
        <end position="234"/>
    </location>
</feature>
<feature type="region of interest" description="Disordered" evidence="1">
    <location>
        <begin position="122"/>
        <end position="258"/>
    </location>
</feature>
<proteinExistence type="predicted"/>
<dbReference type="RefSeq" id="WP_379882218.1">
    <property type="nucleotide sequence ID" value="NZ_JBHPON010000002.1"/>
</dbReference>
<evidence type="ECO:0000256" key="2">
    <source>
        <dbReference type="SAM" id="SignalP"/>
    </source>
</evidence>
<feature type="signal peptide" evidence="2">
    <location>
        <begin position="1"/>
        <end position="27"/>
    </location>
</feature>
<dbReference type="EMBL" id="JBHPON010000002">
    <property type="protein sequence ID" value="MFC6036541.1"/>
    <property type="molecule type" value="Genomic_DNA"/>
</dbReference>
<reference evidence="3 4" key="1">
    <citation type="submission" date="2024-09" db="EMBL/GenBank/DDBJ databases">
        <authorList>
            <person name="Zhang Z.-H."/>
        </authorList>
    </citation>
    <scope>NUCLEOTIDE SEQUENCE [LARGE SCALE GENOMIC DNA]</scope>
    <source>
        <strain evidence="3 4">HHTR114</strain>
    </source>
</reference>
<evidence type="ECO:0000256" key="1">
    <source>
        <dbReference type="SAM" id="MobiDB-lite"/>
    </source>
</evidence>
<keyword evidence="4" id="KW-1185">Reference proteome</keyword>